<dbReference type="EMBL" id="PCYK01000030">
    <property type="protein sequence ID" value="PIR45705.1"/>
    <property type="molecule type" value="Genomic_DNA"/>
</dbReference>
<evidence type="ECO:0000313" key="3">
    <source>
        <dbReference type="Proteomes" id="UP000230431"/>
    </source>
</evidence>
<comment type="caution">
    <text evidence="2">The sequence shown here is derived from an EMBL/GenBank/DDBJ whole genome shotgun (WGS) entry which is preliminary data.</text>
</comment>
<dbReference type="Proteomes" id="UP000230431">
    <property type="component" value="Unassembled WGS sequence"/>
</dbReference>
<sequence>MFYGFVIIALAWFWQWYRLRGSRRSLDPWFVRLSAVGFFVVVLDTFHLDQWQTWVNSLTLLLVLATIWRLR</sequence>
<accession>A0A2H0RIU6</accession>
<evidence type="ECO:0000313" key="2">
    <source>
        <dbReference type="EMBL" id="PIR45705.1"/>
    </source>
</evidence>
<feature type="transmembrane region" description="Helical" evidence="1">
    <location>
        <begin position="29"/>
        <end position="48"/>
    </location>
</feature>
<dbReference type="AlphaFoldDB" id="A0A2H0RIU6"/>
<keyword evidence="1" id="KW-0812">Transmembrane</keyword>
<feature type="transmembrane region" description="Helical" evidence="1">
    <location>
        <begin position="54"/>
        <end position="70"/>
    </location>
</feature>
<keyword evidence="1" id="KW-1133">Transmembrane helix</keyword>
<evidence type="ECO:0000256" key="1">
    <source>
        <dbReference type="SAM" id="Phobius"/>
    </source>
</evidence>
<organism evidence="2 3">
    <name type="scientific">Candidatus Vogelbacteria bacterium CG10_big_fil_rev_8_21_14_0_10_49_38</name>
    <dbReference type="NCBI Taxonomy" id="1975043"/>
    <lineage>
        <taxon>Bacteria</taxon>
        <taxon>Candidatus Vogeliibacteriota</taxon>
    </lineage>
</organism>
<keyword evidence="1" id="KW-0472">Membrane</keyword>
<protein>
    <submittedName>
        <fullName evidence="2">Uncharacterized protein</fullName>
    </submittedName>
</protein>
<reference evidence="2 3" key="1">
    <citation type="submission" date="2017-09" db="EMBL/GenBank/DDBJ databases">
        <title>Depth-based differentiation of microbial function through sediment-hosted aquifers and enrichment of novel symbionts in the deep terrestrial subsurface.</title>
        <authorList>
            <person name="Probst A.J."/>
            <person name="Ladd B."/>
            <person name="Jarett J.K."/>
            <person name="Geller-Mcgrath D.E."/>
            <person name="Sieber C.M."/>
            <person name="Emerson J.B."/>
            <person name="Anantharaman K."/>
            <person name="Thomas B.C."/>
            <person name="Malmstrom R."/>
            <person name="Stieglmeier M."/>
            <person name="Klingl A."/>
            <person name="Woyke T."/>
            <person name="Ryan C.M."/>
            <person name="Banfield J.F."/>
        </authorList>
    </citation>
    <scope>NUCLEOTIDE SEQUENCE [LARGE SCALE GENOMIC DNA]</scope>
    <source>
        <strain evidence="2">CG10_big_fil_rev_8_21_14_0_10_49_38</strain>
    </source>
</reference>
<name>A0A2H0RIU6_9BACT</name>
<gene>
    <name evidence="2" type="ORF">COV08_03495</name>
</gene>
<proteinExistence type="predicted"/>